<feature type="signal peptide" evidence="9">
    <location>
        <begin position="1"/>
        <end position="32"/>
    </location>
</feature>
<dbReference type="Gene3D" id="2.170.130.30">
    <property type="match status" value="1"/>
</dbReference>
<dbReference type="Gene3D" id="1.50.10.20">
    <property type="match status" value="1"/>
</dbReference>
<keyword evidence="12" id="KW-1185">Reference proteome</keyword>
<evidence type="ECO:0000256" key="2">
    <source>
        <dbReference type="ARBA" id="ARBA00006449"/>
    </source>
</evidence>
<dbReference type="Proteomes" id="UP000002281">
    <property type="component" value="Chromosome 12"/>
</dbReference>
<evidence type="ECO:0000256" key="6">
    <source>
        <dbReference type="ARBA" id="ARBA00023285"/>
    </source>
</evidence>
<keyword evidence="6 7" id="KW-0170">Cobalt</keyword>
<sequence>MTGTSEAEPGTHNTSSMLILCTLSSFTSCILSYEVSKENYFRLQPLISTMISSKYTRGIQASNVLLSLRLVGIQKQDTEQRLIQQIEENVKSRSSDLTSGQVALIILALGECQNPDERFIYDNNLVSQLETKFQAEVENMGAHNCTPLTNYYQLSLDVLALCLFNGNYSIRQVAELFNPENKNYYFSGQFSVDTGAMAVLALTCVERKGQIETDGEYLNHIKKHKKSLVKKILSEKKENGLIGNKFSTGEAMQALFVSSEYYNKNEWNCQQTLDTVFKEISQGAFSIPIAAAQILPALVGKTYLDINKDSPCVSDPDFNSPTPKPTSERYTNSPSNILVHYSVKINRTYSTNVAVLNGSVFLNVMEAAREKNETIFRFTVEESSWGPYITSVQGLKANNNDRTYWQLLSEGKPLSQGVGSYVVHDGENLEVRWSTY</sequence>
<keyword evidence="5 9" id="KW-0732">Signal</keyword>
<feature type="binding site" evidence="7">
    <location>
        <position position="244"/>
    </location>
    <ligand>
        <name>cyanocob(III)alamin</name>
        <dbReference type="ChEBI" id="CHEBI:17439"/>
    </ligand>
</feature>
<reference evidence="11 12" key="1">
    <citation type="journal article" date="2009" name="Science">
        <title>Genome sequence, comparative analysis, and population genetics of the domestic horse.</title>
        <authorList>
            <consortium name="Broad Institute Genome Sequencing Platform"/>
            <consortium name="Broad Institute Whole Genome Assembly Team"/>
            <person name="Wade C.M."/>
            <person name="Giulotto E."/>
            <person name="Sigurdsson S."/>
            <person name="Zoli M."/>
            <person name="Gnerre S."/>
            <person name="Imsland F."/>
            <person name="Lear T.L."/>
            <person name="Adelson D.L."/>
            <person name="Bailey E."/>
            <person name="Bellone R.R."/>
            <person name="Bloecker H."/>
            <person name="Distl O."/>
            <person name="Edgar R.C."/>
            <person name="Garber M."/>
            <person name="Leeb T."/>
            <person name="Mauceli E."/>
            <person name="MacLeod J.N."/>
            <person name="Penedo M.C.T."/>
            <person name="Raison J.M."/>
            <person name="Sharpe T."/>
            <person name="Vogel J."/>
            <person name="Andersson L."/>
            <person name="Antczak D.F."/>
            <person name="Biagi T."/>
            <person name="Binns M.M."/>
            <person name="Chowdhary B.P."/>
            <person name="Coleman S.J."/>
            <person name="Della Valle G."/>
            <person name="Fryc S."/>
            <person name="Guerin G."/>
            <person name="Hasegawa T."/>
            <person name="Hill E.W."/>
            <person name="Jurka J."/>
            <person name="Kiialainen A."/>
            <person name="Lindgren G."/>
            <person name="Liu J."/>
            <person name="Magnani E."/>
            <person name="Mickelson J.R."/>
            <person name="Murray J."/>
            <person name="Nergadze S.G."/>
            <person name="Onofrio R."/>
            <person name="Pedroni S."/>
            <person name="Piras M.F."/>
            <person name="Raudsepp T."/>
            <person name="Rocchi M."/>
            <person name="Roeed K.H."/>
            <person name="Ryder O.A."/>
            <person name="Searle S."/>
            <person name="Skow L."/>
            <person name="Swinburne J.E."/>
            <person name="Syvaenen A.C."/>
            <person name="Tozaki T."/>
            <person name="Valberg S.J."/>
            <person name="Vaudin M."/>
            <person name="White J.R."/>
            <person name="Zody M.C."/>
            <person name="Lander E.S."/>
            <person name="Lindblad-Toh K."/>
        </authorList>
    </citation>
    <scope>NUCLEOTIDE SEQUENCE [LARGE SCALE GENOMIC DNA]</scope>
    <source>
        <strain evidence="11 12">Thoroughbred</strain>
    </source>
</reference>
<feature type="binding site" evidence="7">
    <location>
        <position position="293"/>
    </location>
    <ligand>
        <name>cyanocob(III)alamin</name>
        <dbReference type="ChEBI" id="CHEBI:17439"/>
    </ligand>
</feature>
<dbReference type="GO" id="GO:0015889">
    <property type="term" value="P:cobalamin transport"/>
    <property type="evidence" value="ECO:0000318"/>
    <property type="project" value="GO_Central"/>
</dbReference>
<reference evidence="11" key="2">
    <citation type="submission" date="2025-08" db="UniProtKB">
        <authorList>
            <consortium name="Ensembl"/>
        </authorList>
    </citation>
    <scope>IDENTIFICATION</scope>
    <source>
        <strain evidence="11">Thoroughbred</strain>
    </source>
</reference>
<feature type="binding site" evidence="7">
    <location>
        <position position="193"/>
    </location>
    <ligand>
        <name>cyanocob(III)alamin</name>
        <dbReference type="ChEBI" id="CHEBI:17439"/>
    </ligand>
</feature>
<evidence type="ECO:0000256" key="7">
    <source>
        <dbReference type="PIRSR" id="PIRSR602157-1"/>
    </source>
</evidence>
<feature type="disulfide bond" evidence="8">
    <location>
        <begin position="162"/>
        <end position="204"/>
    </location>
</feature>
<evidence type="ECO:0000313" key="12">
    <source>
        <dbReference type="Proteomes" id="UP000002281"/>
    </source>
</evidence>
<dbReference type="GO" id="GO:0005615">
    <property type="term" value="C:extracellular space"/>
    <property type="evidence" value="ECO:0000318"/>
    <property type="project" value="GO_Central"/>
</dbReference>
<keyword evidence="8" id="KW-1015">Disulfide bond</keyword>
<evidence type="ECO:0000256" key="5">
    <source>
        <dbReference type="ARBA" id="ARBA00022729"/>
    </source>
</evidence>
<dbReference type="InterPro" id="IPR027954">
    <property type="entry name" value="Transcobalamin-like_C"/>
</dbReference>
<dbReference type="PANTHER" id="PTHR10559:SF13">
    <property type="entry name" value="TRANSCOBALAMIN-1"/>
    <property type="match status" value="1"/>
</dbReference>
<name>A0A9L0T6I6_HORSE</name>
<keyword evidence="3" id="KW-0171">Cobalt transport</keyword>
<feature type="binding site" evidence="7">
    <location>
        <position position="414"/>
    </location>
    <ligand>
        <name>cyanocob(III)alamin</name>
        <dbReference type="ChEBI" id="CHEBI:17439"/>
    </ligand>
</feature>
<keyword evidence="4" id="KW-0964">Secreted</keyword>
<feature type="binding site" evidence="7">
    <location>
        <begin position="149"/>
        <end position="153"/>
    </location>
    <ligand>
        <name>cyanocob(III)alamin</name>
        <dbReference type="ChEBI" id="CHEBI:17439"/>
    </ligand>
</feature>
<dbReference type="GO" id="GO:0031419">
    <property type="term" value="F:cobalamin binding"/>
    <property type="evidence" value="ECO:0000318"/>
    <property type="project" value="GO_Central"/>
</dbReference>
<dbReference type="Ensembl" id="ENSECAT00000082691.1">
    <property type="protein sequence ID" value="ENSECAP00000082711.1"/>
    <property type="gene ID" value="ENSECAG00000015583.3"/>
</dbReference>
<feature type="chain" id="PRO_5040328755" evidence="9">
    <location>
        <begin position="33"/>
        <end position="436"/>
    </location>
</feature>
<dbReference type="InterPro" id="IPR051588">
    <property type="entry name" value="Cobalamin_Transport"/>
</dbReference>
<feature type="domain" description="Transcobalamin-like C-terminal" evidence="10">
    <location>
        <begin position="358"/>
        <end position="434"/>
    </location>
</feature>
<dbReference type="Pfam" id="PF01122">
    <property type="entry name" value="Cobalamin_bind"/>
    <property type="match status" value="1"/>
</dbReference>
<proteinExistence type="evidence at protein level"/>
<dbReference type="AlphaFoldDB" id="A0A9L0T6I6"/>
<comment type="similarity">
    <text evidence="2">Belongs to the eukaryotic cobalamin transport proteins family.</text>
</comment>
<dbReference type="Pfam" id="PF14478">
    <property type="entry name" value="DUF4430"/>
    <property type="match status" value="1"/>
</dbReference>
<reference evidence="11" key="3">
    <citation type="submission" date="2025-09" db="UniProtKB">
        <authorList>
            <consortium name="Ensembl"/>
        </authorList>
    </citation>
    <scope>IDENTIFICATION</scope>
    <source>
        <strain evidence="11">Thoroughbred</strain>
    </source>
</reference>
<dbReference type="GeneTree" id="ENSGT00530000063370"/>
<evidence type="ECO:0000256" key="1">
    <source>
        <dbReference type="ARBA" id="ARBA00004613"/>
    </source>
</evidence>
<gene>
    <name evidence="11" type="primary">TCN1</name>
</gene>
<evidence type="ECO:0007829" key="13">
    <source>
        <dbReference type="PeptideAtlas" id="A0A9L0T6I6"/>
    </source>
</evidence>
<evidence type="ECO:0000259" key="10">
    <source>
        <dbReference type="Pfam" id="PF14478"/>
    </source>
</evidence>
<feature type="binding site" evidence="7">
    <location>
        <begin position="388"/>
        <end position="389"/>
    </location>
    <ligand>
        <name>cyanocob(III)alamin</name>
        <dbReference type="ChEBI" id="CHEBI:17439"/>
    </ligand>
</feature>
<feature type="binding site" evidence="7">
    <location>
        <position position="436"/>
    </location>
    <ligand>
        <name>cyanocob(III)alamin</name>
        <dbReference type="ChEBI" id="CHEBI:17439"/>
    </ligand>
</feature>
<comment type="subcellular location">
    <subcellularLocation>
        <location evidence="1">Secreted</location>
    </subcellularLocation>
</comment>
<evidence type="ECO:0000256" key="4">
    <source>
        <dbReference type="ARBA" id="ARBA00022525"/>
    </source>
</evidence>
<feature type="binding site" evidence="7">
    <location>
        <begin position="405"/>
        <end position="407"/>
    </location>
    <ligand>
        <name>cyanocob(III)alamin</name>
        <dbReference type="ChEBI" id="CHEBI:17439"/>
    </ligand>
</feature>
<keyword evidence="13" id="KW-1267">Proteomics identification</keyword>
<protein>
    <submittedName>
        <fullName evidence="11">Transcobalamin 1</fullName>
    </submittedName>
</protein>
<dbReference type="GO" id="GO:0006824">
    <property type="term" value="P:cobalt ion transport"/>
    <property type="evidence" value="ECO:0007669"/>
    <property type="project" value="UniProtKB-KW"/>
</dbReference>
<evidence type="ECO:0000256" key="8">
    <source>
        <dbReference type="PIRSR" id="PIRSR602157-2"/>
    </source>
</evidence>
<evidence type="ECO:0000256" key="9">
    <source>
        <dbReference type="SAM" id="SignalP"/>
    </source>
</evidence>
<evidence type="ECO:0000256" key="3">
    <source>
        <dbReference type="ARBA" id="ARBA00022426"/>
    </source>
</evidence>
<evidence type="ECO:0000313" key="11">
    <source>
        <dbReference type="Ensembl" id="ENSECAP00000082711.1"/>
    </source>
</evidence>
<dbReference type="PANTHER" id="PTHR10559">
    <property type="entry name" value="TRANSCOBALAMIN-1/GASTRIC INTRINSIC FACTOR"/>
    <property type="match status" value="1"/>
</dbReference>
<keyword evidence="3" id="KW-0813">Transport</keyword>
<feature type="disulfide bond" evidence="8">
    <location>
        <begin position="112"/>
        <end position="312"/>
    </location>
</feature>
<organism evidence="11 12">
    <name type="scientific">Equus caballus</name>
    <name type="common">Horse</name>
    <dbReference type="NCBI Taxonomy" id="9796"/>
    <lineage>
        <taxon>Eukaryota</taxon>
        <taxon>Metazoa</taxon>
        <taxon>Chordata</taxon>
        <taxon>Craniata</taxon>
        <taxon>Vertebrata</taxon>
        <taxon>Euteleostomi</taxon>
        <taxon>Mammalia</taxon>
        <taxon>Eutheria</taxon>
        <taxon>Laurasiatheria</taxon>
        <taxon>Perissodactyla</taxon>
        <taxon>Equidae</taxon>
        <taxon>Equus</taxon>
    </lineage>
</organism>
<dbReference type="InterPro" id="IPR002157">
    <property type="entry name" value="Cbl-bd_prot"/>
</dbReference>
<dbReference type="PROSITE" id="PS00468">
    <property type="entry name" value="COBALAMIN_BINDING"/>
    <property type="match status" value="1"/>
</dbReference>
<accession>A0A9L0T6I6</accession>
<keyword evidence="3" id="KW-0406">Ion transport</keyword>